<name>X1PMV1_9ZZZZ</name>
<gene>
    <name evidence="2" type="ORF">S06H3_53524</name>
</gene>
<evidence type="ECO:0000256" key="1">
    <source>
        <dbReference type="SAM" id="Phobius"/>
    </source>
</evidence>
<evidence type="ECO:0000313" key="2">
    <source>
        <dbReference type="EMBL" id="GAI57168.1"/>
    </source>
</evidence>
<comment type="caution">
    <text evidence="2">The sequence shown here is derived from an EMBL/GenBank/DDBJ whole genome shotgun (WGS) entry which is preliminary data.</text>
</comment>
<dbReference type="EMBL" id="BARV01034127">
    <property type="protein sequence ID" value="GAI57168.1"/>
    <property type="molecule type" value="Genomic_DNA"/>
</dbReference>
<feature type="non-terminal residue" evidence="2">
    <location>
        <position position="1"/>
    </location>
</feature>
<keyword evidence="1" id="KW-0472">Membrane</keyword>
<keyword evidence="1" id="KW-1133">Transmembrane helix</keyword>
<organism evidence="2">
    <name type="scientific">marine sediment metagenome</name>
    <dbReference type="NCBI Taxonomy" id="412755"/>
    <lineage>
        <taxon>unclassified sequences</taxon>
        <taxon>metagenomes</taxon>
        <taxon>ecological metagenomes</taxon>
    </lineage>
</organism>
<proteinExistence type="predicted"/>
<protein>
    <submittedName>
        <fullName evidence="2">Uncharacterized protein</fullName>
    </submittedName>
</protein>
<sequence>FFLDKKALILIAVIVIIGIVVWLTSAKPKQETTEPLIEGQQPAEQPITETSSDQISLAVENLNYYQFYSSGLFFFRSDDNSFYRRLPETNELMKIHEIRGLADNQMVFEVVFCPQEPKAIVKISSRQGVINRIIDLIEKEEDTLAAKIIQPQWLDSNRIVYLYSQDQSRGFLSLLNLQTDQWHNLKRLAANPVELKVSQEKLFLSHLTGFQSDLFYLISTDLSGKEETKIDRL</sequence>
<accession>X1PMV1</accession>
<reference evidence="2" key="1">
    <citation type="journal article" date="2014" name="Front. Microbiol.">
        <title>High frequency of phylogenetically diverse reductive dehalogenase-homologous genes in deep subseafloor sedimentary metagenomes.</title>
        <authorList>
            <person name="Kawai M."/>
            <person name="Futagami T."/>
            <person name="Toyoda A."/>
            <person name="Takaki Y."/>
            <person name="Nishi S."/>
            <person name="Hori S."/>
            <person name="Arai W."/>
            <person name="Tsubouchi T."/>
            <person name="Morono Y."/>
            <person name="Uchiyama I."/>
            <person name="Ito T."/>
            <person name="Fujiyama A."/>
            <person name="Inagaki F."/>
            <person name="Takami H."/>
        </authorList>
    </citation>
    <scope>NUCLEOTIDE SEQUENCE</scope>
    <source>
        <strain evidence="2">Expedition CK06-06</strain>
    </source>
</reference>
<dbReference type="AlphaFoldDB" id="X1PMV1"/>
<feature type="transmembrane region" description="Helical" evidence="1">
    <location>
        <begin position="7"/>
        <end position="25"/>
    </location>
</feature>
<keyword evidence="1" id="KW-0812">Transmembrane</keyword>